<dbReference type="EMBL" id="UINC01109916">
    <property type="protein sequence ID" value="SVC77068.1"/>
    <property type="molecule type" value="Genomic_DNA"/>
</dbReference>
<dbReference type="GO" id="GO:0003677">
    <property type="term" value="F:DNA binding"/>
    <property type="evidence" value="ECO:0007669"/>
    <property type="project" value="UniProtKB-KW"/>
</dbReference>
<dbReference type="FunFam" id="3.40.50.2300:FF:000018">
    <property type="entry name" value="DNA-binding transcriptional regulator NtrC"/>
    <property type="match status" value="1"/>
</dbReference>
<reference evidence="10" key="1">
    <citation type="submission" date="2018-05" db="EMBL/GenBank/DDBJ databases">
        <authorList>
            <person name="Lanie J.A."/>
            <person name="Ng W.-L."/>
            <person name="Kazmierczak K.M."/>
            <person name="Andrzejewski T.M."/>
            <person name="Davidsen T.M."/>
            <person name="Wayne K.J."/>
            <person name="Tettelin H."/>
            <person name="Glass J.I."/>
            <person name="Rusch D."/>
            <person name="Podicherti R."/>
            <person name="Tsui H.-C.T."/>
            <person name="Winkler M.E."/>
        </authorList>
    </citation>
    <scope>NUCLEOTIDE SEQUENCE</scope>
</reference>
<evidence type="ECO:0000259" key="8">
    <source>
        <dbReference type="PROSITE" id="PS50045"/>
    </source>
</evidence>
<gene>
    <name evidence="10" type="ORF">METZ01_LOCUS329922</name>
</gene>
<dbReference type="Pfam" id="PF00072">
    <property type="entry name" value="Response_reg"/>
    <property type="match status" value="1"/>
</dbReference>
<dbReference type="Gene3D" id="3.40.50.300">
    <property type="entry name" value="P-loop containing nucleotide triphosphate hydrolases"/>
    <property type="match status" value="1"/>
</dbReference>
<dbReference type="InterPro" id="IPR025662">
    <property type="entry name" value="Sigma_54_int_dom_ATP-bd_1"/>
</dbReference>
<dbReference type="InterPro" id="IPR002078">
    <property type="entry name" value="Sigma_54_int"/>
</dbReference>
<name>A0A382PWQ1_9ZZZZ</name>
<dbReference type="InterPro" id="IPR011006">
    <property type="entry name" value="CheY-like_superfamily"/>
</dbReference>
<dbReference type="AlphaFoldDB" id="A0A382PWQ1"/>
<feature type="non-terminal residue" evidence="10">
    <location>
        <position position="323"/>
    </location>
</feature>
<keyword evidence="3" id="KW-0067">ATP-binding</keyword>
<keyword evidence="1" id="KW-0597">Phosphoprotein</keyword>
<accession>A0A382PWQ1</accession>
<evidence type="ECO:0008006" key="11">
    <source>
        <dbReference type="Google" id="ProtNLM"/>
    </source>
</evidence>
<evidence type="ECO:0000313" key="10">
    <source>
        <dbReference type="EMBL" id="SVC77068.1"/>
    </source>
</evidence>
<evidence type="ECO:0000256" key="7">
    <source>
        <dbReference type="SAM" id="MobiDB-lite"/>
    </source>
</evidence>
<dbReference type="PANTHER" id="PTHR32071:SF21">
    <property type="entry name" value="TRANSCRIPTIONAL REGULATORY PROTEIN FLGR"/>
    <property type="match status" value="1"/>
</dbReference>
<dbReference type="GO" id="GO:0005524">
    <property type="term" value="F:ATP binding"/>
    <property type="evidence" value="ECO:0007669"/>
    <property type="project" value="UniProtKB-KW"/>
</dbReference>
<evidence type="ECO:0000256" key="1">
    <source>
        <dbReference type="ARBA" id="ARBA00022553"/>
    </source>
</evidence>
<dbReference type="PROSITE" id="PS50045">
    <property type="entry name" value="SIGMA54_INTERACT_4"/>
    <property type="match status" value="1"/>
</dbReference>
<dbReference type="SMART" id="SM00382">
    <property type="entry name" value="AAA"/>
    <property type="match status" value="1"/>
</dbReference>
<evidence type="ECO:0000259" key="9">
    <source>
        <dbReference type="PROSITE" id="PS50110"/>
    </source>
</evidence>
<evidence type="ECO:0000256" key="4">
    <source>
        <dbReference type="ARBA" id="ARBA00023015"/>
    </source>
</evidence>
<dbReference type="InterPro" id="IPR027417">
    <property type="entry name" value="P-loop_NTPase"/>
</dbReference>
<dbReference type="PROSITE" id="PS00675">
    <property type="entry name" value="SIGMA54_INTERACT_1"/>
    <property type="match status" value="1"/>
</dbReference>
<dbReference type="GO" id="GO:0000160">
    <property type="term" value="P:phosphorelay signal transduction system"/>
    <property type="evidence" value="ECO:0007669"/>
    <property type="project" value="InterPro"/>
</dbReference>
<dbReference type="PROSITE" id="PS50110">
    <property type="entry name" value="RESPONSE_REGULATORY"/>
    <property type="match status" value="1"/>
</dbReference>
<organism evidence="10">
    <name type="scientific">marine metagenome</name>
    <dbReference type="NCBI Taxonomy" id="408172"/>
    <lineage>
        <taxon>unclassified sequences</taxon>
        <taxon>metagenomes</taxon>
        <taxon>ecological metagenomes</taxon>
    </lineage>
</organism>
<dbReference type="PANTHER" id="PTHR32071">
    <property type="entry name" value="TRANSCRIPTIONAL REGULATORY PROTEIN"/>
    <property type="match status" value="1"/>
</dbReference>
<proteinExistence type="predicted"/>
<dbReference type="InterPro" id="IPR001789">
    <property type="entry name" value="Sig_transdc_resp-reg_receiver"/>
</dbReference>
<dbReference type="CDD" id="cd00009">
    <property type="entry name" value="AAA"/>
    <property type="match status" value="1"/>
</dbReference>
<protein>
    <recommendedName>
        <fullName evidence="11">Response regulatory domain-containing protein</fullName>
    </recommendedName>
</protein>
<evidence type="ECO:0000256" key="2">
    <source>
        <dbReference type="ARBA" id="ARBA00022741"/>
    </source>
</evidence>
<feature type="region of interest" description="Disordered" evidence="7">
    <location>
        <begin position="128"/>
        <end position="147"/>
    </location>
</feature>
<evidence type="ECO:0000256" key="3">
    <source>
        <dbReference type="ARBA" id="ARBA00022840"/>
    </source>
</evidence>
<evidence type="ECO:0000256" key="5">
    <source>
        <dbReference type="ARBA" id="ARBA00023125"/>
    </source>
</evidence>
<dbReference type="Gene3D" id="3.40.50.2300">
    <property type="match status" value="1"/>
</dbReference>
<keyword evidence="4" id="KW-0805">Transcription regulation</keyword>
<sequence length="323" mass="36456">MNSMSTDTSKKILIVDDEDEMRLALETTLQREGYQVVTAENGHQGLDKFENDEFDLIVTDMKMPKMDGLELLRKIKERSPKTGVIMITAYGDIDNAVETMKKGAFDYLLKPFSADILISTVKRVFLNPPGPPSPARSSGEPKKKTSFEEREIITQNKEMTELLRFVENIAYSKSTVLIIGETGTGKEMFARYIHQCSPRADQPFLAVNCAALPEGLLETELFGHEKGAFTGASYRKQGKFELASWGTLLLDEVTELSIPLQAKLLRVLQEHEIDKVGGKEPIPVDVRVIATTNRDIKKRIKDNQFREDLYYRLNVIPLKLLAL</sequence>
<feature type="domain" description="Sigma-54 factor interaction" evidence="8">
    <location>
        <begin position="152"/>
        <end position="323"/>
    </location>
</feature>
<dbReference type="SMART" id="SM00448">
    <property type="entry name" value="REC"/>
    <property type="match status" value="1"/>
</dbReference>
<keyword evidence="5" id="KW-0238">DNA-binding</keyword>
<dbReference type="SUPFAM" id="SSF52172">
    <property type="entry name" value="CheY-like"/>
    <property type="match status" value="1"/>
</dbReference>
<dbReference type="Pfam" id="PF00158">
    <property type="entry name" value="Sigma54_activat"/>
    <property type="match status" value="1"/>
</dbReference>
<keyword evidence="2" id="KW-0547">Nucleotide-binding</keyword>
<keyword evidence="6" id="KW-0804">Transcription</keyword>
<dbReference type="FunFam" id="3.40.50.300:FF:000006">
    <property type="entry name" value="DNA-binding transcriptional regulator NtrC"/>
    <property type="match status" value="1"/>
</dbReference>
<feature type="domain" description="Response regulatory" evidence="9">
    <location>
        <begin position="11"/>
        <end position="125"/>
    </location>
</feature>
<dbReference type="SUPFAM" id="SSF52540">
    <property type="entry name" value="P-loop containing nucleoside triphosphate hydrolases"/>
    <property type="match status" value="1"/>
</dbReference>
<dbReference type="InterPro" id="IPR003593">
    <property type="entry name" value="AAA+_ATPase"/>
</dbReference>
<dbReference type="GO" id="GO:0006355">
    <property type="term" value="P:regulation of DNA-templated transcription"/>
    <property type="evidence" value="ECO:0007669"/>
    <property type="project" value="InterPro"/>
</dbReference>
<evidence type="ECO:0000256" key="6">
    <source>
        <dbReference type="ARBA" id="ARBA00023163"/>
    </source>
</evidence>